<dbReference type="PROSITE" id="PS50943">
    <property type="entry name" value="HTH_CROC1"/>
    <property type="match status" value="1"/>
</dbReference>
<dbReference type="HOGENOM" id="CLU_137374_0_0_6"/>
<evidence type="ECO:0000313" key="3">
    <source>
        <dbReference type="Proteomes" id="UP000032266"/>
    </source>
</evidence>
<reference evidence="2 3" key="1">
    <citation type="submission" date="2014-01" db="EMBL/GenBank/DDBJ databases">
        <title>Full genme sequencing of cellulolytic bacterium Gynuella sunshinyii YC6258T gen. nov., sp. nov.</title>
        <authorList>
            <person name="Khan H."/>
            <person name="Chung E.J."/>
            <person name="Chung Y.R."/>
        </authorList>
    </citation>
    <scope>NUCLEOTIDE SEQUENCE [LARGE SCALE GENOMIC DNA]</scope>
    <source>
        <strain evidence="2 3">YC6258</strain>
    </source>
</reference>
<evidence type="ECO:0000259" key="1">
    <source>
        <dbReference type="PROSITE" id="PS50943"/>
    </source>
</evidence>
<dbReference type="Pfam" id="PF01381">
    <property type="entry name" value="HTH_3"/>
    <property type="match status" value="1"/>
</dbReference>
<dbReference type="Gene3D" id="1.10.260.40">
    <property type="entry name" value="lambda repressor-like DNA-binding domains"/>
    <property type="match status" value="1"/>
</dbReference>
<gene>
    <name evidence="2" type="ORF">YC6258_00615</name>
</gene>
<dbReference type="SMART" id="SM00530">
    <property type="entry name" value="HTH_XRE"/>
    <property type="match status" value="1"/>
</dbReference>
<organism evidence="2 3">
    <name type="scientific">Gynuella sunshinyii YC6258</name>
    <dbReference type="NCBI Taxonomy" id="1445510"/>
    <lineage>
        <taxon>Bacteria</taxon>
        <taxon>Pseudomonadati</taxon>
        <taxon>Pseudomonadota</taxon>
        <taxon>Gammaproteobacteria</taxon>
        <taxon>Oceanospirillales</taxon>
        <taxon>Saccharospirillaceae</taxon>
        <taxon>Gynuella</taxon>
    </lineage>
</organism>
<proteinExistence type="predicted"/>
<name>A0A0C5UZB3_9GAMM</name>
<sequence length="140" mass="15803">MNSFAQRLKKLIGERTVSAFARQVGMNESLIRKYLSGSEPSISKAAQIADKTNSSLYWLATGLGCQADTIDQVDDKVLQSALSIVQEVARNREIPMDNPKLMKLVFVLYQHLYIRRQSDGFIDLRKAVVVARRMANEENL</sequence>
<evidence type="ECO:0000313" key="2">
    <source>
        <dbReference type="EMBL" id="AJQ92665.1"/>
    </source>
</evidence>
<dbReference type="KEGG" id="gsn:YC6258_00615"/>
<feature type="domain" description="HTH cro/C1-type" evidence="1">
    <location>
        <begin position="16"/>
        <end position="59"/>
    </location>
</feature>
<dbReference type="CDD" id="cd00093">
    <property type="entry name" value="HTH_XRE"/>
    <property type="match status" value="1"/>
</dbReference>
<dbReference type="Proteomes" id="UP000032266">
    <property type="component" value="Chromosome"/>
</dbReference>
<protein>
    <recommendedName>
        <fullName evidence="1">HTH cro/C1-type domain-containing protein</fullName>
    </recommendedName>
</protein>
<dbReference type="RefSeq" id="WP_044615675.1">
    <property type="nucleotide sequence ID" value="NZ_CP007142.1"/>
</dbReference>
<dbReference type="AlphaFoldDB" id="A0A0C5UZB3"/>
<dbReference type="EMBL" id="CP007142">
    <property type="protein sequence ID" value="AJQ92665.1"/>
    <property type="molecule type" value="Genomic_DNA"/>
</dbReference>
<dbReference type="InterPro" id="IPR010982">
    <property type="entry name" value="Lambda_DNA-bd_dom_sf"/>
</dbReference>
<dbReference type="InterPro" id="IPR001387">
    <property type="entry name" value="Cro/C1-type_HTH"/>
</dbReference>
<dbReference type="OrthoDB" id="5959816at2"/>
<dbReference type="SUPFAM" id="SSF47413">
    <property type="entry name" value="lambda repressor-like DNA-binding domains"/>
    <property type="match status" value="1"/>
</dbReference>
<dbReference type="STRING" id="1445510.YC6258_00615"/>
<dbReference type="GO" id="GO:0003677">
    <property type="term" value="F:DNA binding"/>
    <property type="evidence" value="ECO:0007669"/>
    <property type="project" value="InterPro"/>
</dbReference>
<keyword evidence="3" id="KW-1185">Reference proteome</keyword>
<accession>A0A0C5UZB3</accession>